<keyword evidence="4" id="KW-1185">Reference proteome</keyword>
<reference evidence="3" key="1">
    <citation type="submission" date="2023-04" db="EMBL/GenBank/DDBJ databases">
        <title>Aspergillus oryzae var. brunneus NBRC 4377.</title>
        <authorList>
            <person name="Ichikawa N."/>
            <person name="Sato H."/>
            <person name="Tonouchi N."/>
        </authorList>
    </citation>
    <scope>NUCLEOTIDE SEQUENCE</scope>
    <source>
        <strain evidence="3">NBRC 4377</strain>
    </source>
</reference>
<feature type="compositionally biased region" description="Polar residues" evidence="1">
    <location>
        <begin position="45"/>
        <end position="56"/>
    </location>
</feature>
<dbReference type="SMART" id="SM00384">
    <property type="entry name" value="AT_hook"/>
    <property type="match status" value="2"/>
</dbReference>
<organism evidence="3 4">
    <name type="scientific">Aspergillus oryzae var. brunneus</name>
    <dbReference type="NCBI Taxonomy" id="332754"/>
    <lineage>
        <taxon>Eukaryota</taxon>
        <taxon>Fungi</taxon>
        <taxon>Dikarya</taxon>
        <taxon>Ascomycota</taxon>
        <taxon>Pezizomycotina</taxon>
        <taxon>Eurotiomycetes</taxon>
        <taxon>Eurotiomycetidae</taxon>
        <taxon>Eurotiales</taxon>
        <taxon>Aspergillaceae</taxon>
        <taxon>Aspergillus</taxon>
        <taxon>Aspergillus subgen. Circumdati</taxon>
    </lineage>
</organism>
<dbReference type="PANTHER" id="PTHR14087">
    <property type="entry name" value="THYMOCYTE NUCLEAR PROTEIN 1"/>
    <property type="match status" value="1"/>
</dbReference>
<dbReference type="Proteomes" id="UP001165189">
    <property type="component" value="Unassembled WGS sequence"/>
</dbReference>
<accession>A0ABQ6KL22</accession>
<evidence type="ECO:0000256" key="1">
    <source>
        <dbReference type="SAM" id="MobiDB-lite"/>
    </source>
</evidence>
<dbReference type="InterPro" id="IPR015947">
    <property type="entry name" value="PUA-like_sf"/>
</dbReference>
<sequence>MSSSPQAAVPDPATGEKRKRGRPRNTPKEGKRPVGRPRKYPAQNGADTPTDRSTQPKSESADAKAEDEADEDDSGRSYWLMKAEPESRLEKGVNVKFSIDDLASQSAFDPAHPYYDEKSSREDPKWDVVHVEFRRKFQNFVSLNDLKAHAKAGDPLENLQVLKQSRLSVSRVTKKEWDFILGLAKEKESSSSEGESAEETSEPRRFTRWQEDSRKRSTPDQGLMNGGDRQPDGGKLDDDLQAADDWRAEEWGGCWISFQFIIHDEKIHFSDYESHRNHVGRRDVDWGSRKEQIILERKAFLGRESVSDIHRVVGKSPAISLDLQLSLAGELEQQLYLHLCCKRIPDAR</sequence>
<gene>
    <name evidence="3" type="ORF">Aory05_000334200</name>
</gene>
<dbReference type="SUPFAM" id="SSF88697">
    <property type="entry name" value="PUA domain-like"/>
    <property type="match status" value="1"/>
</dbReference>
<feature type="compositionally biased region" description="Basic and acidic residues" evidence="1">
    <location>
        <begin position="201"/>
        <end position="218"/>
    </location>
</feature>
<comment type="caution">
    <text evidence="3">The sequence shown here is derived from an EMBL/GenBank/DDBJ whole genome shotgun (WGS) entry which is preliminary data.</text>
</comment>
<feature type="domain" description="EVE" evidence="2">
    <location>
        <begin position="104"/>
        <end position="182"/>
    </location>
</feature>
<dbReference type="Pfam" id="PF01878">
    <property type="entry name" value="EVE"/>
    <property type="match status" value="1"/>
</dbReference>
<proteinExistence type="predicted"/>
<dbReference type="Gene3D" id="3.10.590.10">
    <property type="entry name" value="ph1033 like domains"/>
    <property type="match status" value="2"/>
</dbReference>
<evidence type="ECO:0000313" key="3">
    <source>
        <dbReference type="EMBL" id="GMG44380.1"/>
    </source>
</evidence>
<protein>
    <submittedName>
        <fullName evidence="3">Unnamed protein product</fullName>
    </submittedName>
</protein>
<evidence type="ECO:0000313" key="4">
    <source>
        <dbReference type="Proteomes" id="UP001165189"/>
    </source>
</evidence>
<dbReference type="InterPro" id="IPR002740">
    <property type="entry name" value="EVE_domain"/>
</dbReference>
<evidence type="ECO:0000259" key="2">
    <source>
        <dbReference type="Pfam" id="PF01878"/>
    </source>
</evidence>
<feature type="compositionally biased region" description="Basic and acidic residues" evidence="1">
    <location>
        <begin position="229"/>
        <end position="239"/>
    </location>
</feature>
<name>A0ABQ6KL22_ASPOZ</name>
<feature type="region of interest" description="Disordered" evidence="1">
    <location>
        <begin position="188"/>
        <end position="239"/>
    </location>
</feature>
<dbReference type="InterPro" id="IPR052181">
    <property type="entry name" value="5hmC_binding"/>
</dbReference>
<dbReference type="EMBL" id="BSYB01000010">
    <property type="protein sequence ID" value="GMG44380.1"/>
    <property type="molecule type" value="Genomic_DNA"/>
</dbReference>
<dbReference type="PANTHER" id="PTHR14087:SF7">
    <property type="entry name" value="THYMOCYTE NUCLEAR PROTEIN 1"/>
    <property type="match status" value="1"/>
</dbReference>
<feature type="region of interest" description="Disordered" evidence="1">
    <location>
        <begin position="1"/>
        <end position="85"/>
    </location>
</feature>
<dbReference type="InterPro" id="IPR017956">
    <property type="entry name" value="AT_hook_DNA-bd_motif"/>
</dbReference>